<name>A0A9X9LZ16_GULGU</name>
<protein>
    <submittedName>
        <fullName evidence="1">Uncharacterized protein</fullName>
    </submittedName>
</protein>
<evidence type="ECO:0000313" key="2">
    <source>
        <dbReference type="Proteomes" id="UP000269945"/>
    </source>
</evidence>
<comment type="caution">
    <text evidence="1">The sequence shown here is derived from an EMBL/GenBank/DDBJ whole genome shotgun (WGS) entry which is preliminary data.</text>
</comment>
<proteinExistence type="predicted"/>
<keyword evidence="2" id="KW-1185">Reference proteome</keyword>
<organism evidence="1 2">
    <name type="scientific">Gulo gulo</name>
    <name type="common">Wolverine</name>
    <name type="synonym">Gluton</name>
    <dbReference type="NCBI Taxonomy" id="48420"/>
    <lineage>
        <taxon>Eukaryota</taxon>
        <taxon>Metazoa</taxon>
        <taxon>Chordata</taxon>
        <taxon>Craniata</taxon>
        <taxon>Vertebrata</taxon>
        <taxon>Euteleostomi</taxon>
        <taxon>Mammalia</taxon>
        <taxon>Eutheria</taxon>
        <taxon>Laurasiatheria</taxon>
        <taxon>Carnivora</taxon>
        <taxon>Caniformia</taxon>
        <taxon>Musteloidea</taxon>
        <taxon>Mustelidae</taxon>
        <taxon>Guloninae</taxon>
        <taxon>Gulo</taxon>
    </lineage>
</organism>
<dbReference type="AlphaFoldDB" id="A0A9X9LZ16"/>
<sequence length="172" mass="18260">MSDTAGLSQPHSRKPCHLELCRTLRGGEIYMPSKATPTISSPPGPKPGVPCGVAQSLGESALKGRCMHGPSCLQMLAKPALYSAPREPTSAPAVGACHGPRPKPYPWVGFSGFHPQRPGPQALQTGDPCWESPAGLRLLPRRKLSGCEVRETAGDTCMPTLGHPHLHRPLLP</sequence>
<dbReference type="EMBL" id="CYRY02030727">
    <property type="protein sequence ID" value="VCX04852.1"/>
    <property type="molecule type" value="Genomic_DNA"/>
</dbReference>
<evidence type="ECO:0000313" key="1">
    <source>
        <dbReference type="EMBL" id="VCX04852.1"/>
    </source>
</evidence>
<dbReference type="Proteomes" id="UP000269945">
    <property type="component" value="Unassembled WGS sequence"/>
</dbReference>
<gene>
    <name evidence="1" type="ORF">BN2614_LOCUS1</name>
</gene>
<reference evidence="1 2" key="1">
    <citation type="submission" date="2018-10" db="EMBL/GenBank/DDBJ databases">
        <authorList>
            <person name="Ekblom R."/>
            <person name="Jareborg N."/>
        </authorList>
    </citation>
    <scope>NUCLEOTIDE SEQUENCE [LARGE SCALE GENOMIC DNA]</scope>
    <source>
        <tissue evidence="1">Muscle</tissue>
    </source>
</reference>
<accession>A0A9X9LZ16</accession>